<protein>
    <recommendedName>
        <fullName evidence="4">AAA+ ATPase domain-containing protein</fullName>
    </recommendedName>
</protein>
<evidence type="ECO:0000313" key="5">
    <source>
        <dbReference type="EMBL" id="QBP18724.1"/>
    </source>
</evidence>
<dbReference type="NCBIfam" id="NF041000">
    <property type="entry name" value="ATPase_ComGA"/>
    <property type="match status" value="1"/>
</dbReference>
<dbReference type="GO" id="GO:0016887">
    <property type="term" value="F:ATP hydrolysis activity"/>
    <property type="evidence" value="ECO:0007669"/>
    <property type="project" value="TreeGrafter"/>
</dbReference>
<dbReference type="PANTHER" id="PTHR30258:SF2">
    <property type="entry name" value="COMG OPERON PROTEIN 1"/>
    <property type="match status" value="1"/>
</dbReference>
<keyword evidence="6" id="KW-1185">Reference proteome</keyword>
<proteinExistence type="inferred from homology"/>
<dbReference type="Pfam" id="PF00437">
    <property type="entry name" value="T2SSE"/>
    <property type="match status" value="1"/>
</dbReference>
<evidence type="ECO:0000256" key="3">
    <source>
        <dbReference type="ARBA" id="ARBA00022840"/>
    </source>
</evidence>
<dbReference type="EMBL" id="CP034726">
    <property type="protein sequence ID" value="QBP18724.1"/>
    <property type="molecule type" value="Genomic_DNA"/>
</dbReference>
<name>A0A4P6ZLS8_9LACO</name>
<organism evidence="5 6">
    <name type="scientific">Acetilactobacillus jinshanensis</name>
    <dbReference type="NCBI Taxonomy" id="1720083"/>
    <lineage>
        <taxon>Bacteria</taxon>
        <taxon>Bacillati</taxon>
        <taxon>Bacillota</taxon>
        <taxon>Bacilli</taxon>
        <taxon>Lactobacillales</taxon>
        <taxon>Lactobacillaceae</taxon>
        <taxon>Acetilactobacillus</taxon>
    </lineage>
</organism>
<dbReference type="Gene3D" id="3.40.50.300">
    <property type="entry name" value="P-loop containing nucleotide triphosphate hydrolases"/>
    <property type="match status" value="1"/>
</dbReference>
<gene>
    <name evidence="5" type="ORF">ELX58_06335</name>
</gene>
<dbReference type="InterPro" id="IPR027417">
    <property type="entry name" value="P-loop_NTPase"/>
</dbReference>
<dbReference type="InterPro" id="IPR047667">
    <property type="entry name" value="ATPase_ComGA"/>
</dbReference>
<dbReference type="InterPro" id="IPR003593">
    <property type="entry name" value="AAA+_ATPase"/>
</dbReference>
<dbReference type="SUPFAM" id="SSF52540">
    <property type="entry name" value="P-loop containing nucleoside triphosphate hydrolases"/>
    <property type="match status" value="1"/>
</dbReference>
<keyword evidence="3" id="KW-0067">ATP-binding</keyword>
<dbReference type="GO" id="GO:0005524">
    <property type="term" value="F:ATP binding"/>
    <property type="evidence" value="ECO:0007669"/>
    <property type="project" value="UniProtKB-KW"/>
</dbReference>
<evidence type="ECO:0000256" key="1">
    <source>
        <dbReference type="ARBA" id="ARBA00006611"/>
    </source>
</evidence>
<sequence>MFRNYRLLEGDEIKIEKLLTNLWQFSVEHQVSDVYFLPNSKGYVVKLRMVNKLIIQHRLSLDQGQQCINYCKFHGGMNISEHRRPQLGSAVFNKQYFLRFSTVGDFYNHESMVIRIIKSLSNQRLNFLIPEQFTRLRSLAQRRGLMLFVGPTGSGKTTSIYQLAEDLGHQKMVMTIEDPVEIIKSGFLQLQINLKAGMNYQRLLKVGLRHRPDIFIIGEIRDADTASAAVQAALSGHLVLSTVHAQSPEGAIDRLSQLKVDRHYLQQCINSIVYQRLLPTRGDQIGALFNIVTNDQLWQKPIQDDSILKWRQQLHDLVKGQQISSKVSRQFKFG</sequence>
<evidence type="ECO:0000259" key="4">
    <source>
        <dbReference type="SMART" id="SM00382"/>
    </source>
</evidence>
<evidence type="ECO:0000256" key="2">
    <source>
        <dbReference type="ARBA" id="ARBA00022741"/>
    </source>
</evidence>
<reference evidence="6" key="1">
    <citation type="submission" date="2018-12" db="EMBL/GenBank/DDBJ databases">
        <title>A new species of lactobacillus.</title>
        <authorList>
            <person name="Jian Y."/>
            <person name="Xin L."/>
            <person name="Hong Z.J."/>
            <person name="Ming L.Z."/>
            <person name="Hong X.Z."/>
        </authorList>
    </citation>
    <scope>NUCLEOTIDE SEQUENCE [LARGE SCALE GENOMIC DNA]</scope>
    <source>
        <strain evidence="6">HSLZ-75</strain>
    </source>
</reference>
<dbReference type="InterPro" id="IPR001482">
    <property type="entry name" value="T2SS/T4SS_dom"/>
</dbReference>
<accession>A0A4P6ZLS8</accession>
<dbReference type="Proteomes" id="UP000294321">
    <property type="component" value="Chromosome"/>
</dbReference>
<comment type="similarity">
    <text evidence="1">Belongs to the GSP E family.</text>
</comment>
<dbReference type="KEGG" id="lji:ELX58_06335"/>
<keyword evidence="2" id="KW-0547">Nucleotide-binding</keyword>
<dbReference type="Gene3D" id="3.30.450.90">
    <property type="match status" value="1"/>
</dbReference>
<dbReference type="OrthoDB" id="9808272at2"/>
<dbReference type="PANTHER" id="PTHR30258">
    <property type="entry name" value="TYPE II SECRETION SYSTEM PROTEIN GSPE-RELATED"/>
    <property type="match status" value="1"/>
</dbReference>
<dbReference type="SMART" id="SM00382">
    <property type="entry name" value="AAA"/>
    <property type="match status" value="1"/>
</dbReference>
<feature type="domain" description="AAA+ ATPase" evidence="4">
    <location>
        <begin position="142"/>
        <end position="265"/>
    </location>
</feature>
<dbReference type="AlphaFoldDB" id="A0A4P6ZLS8"/>
<dbReference type="CDD" id="cd01129">
    <property type="entry name" value="PulE-GspE-like"/>
    <property type="match status" value="1"/>
</dbReference>
<evidence type="ECO:0000313" key="6">
    <source>
        <dbReference type="Proteomes" id="UP000294321"/>
    </source>
</evidence>
<dbReference type="GO" id="GO:0005886">
    <property type="term" value="C:plasma membrane"/>
    <property type="evidence" value="ECO:0007669"/>
    <property type="project" value="TreeGrafter"/>
</dbReference>